<sequence length="102" mass="11900">MKDYLKRGIQSLYLCCYPTTYLISMTIFTSLFGLGNQELFLISILILFYSVVIWTIVDLFSNKDLAALPKLLWLIVILFFPFLGTLIYLYYGRSAQHLSNQR</sequence>
<accession>A0A5M8QUU8</accession>
<evidence type="ECO:0000256" key="2">
    <source>
        <dbReference type="ARBA" id="ARBA00022475"/>
    </source>
</evidence>
<dbReference type="Pfam" id="PF13396">
    <property type="entry name" value="PLDc_N"/>
    <property type="match status" value="1"/>
</dbReference>
<evidence type="ECO:0000256" key="6">
    <source>
        <dbReference type="SAM" id="Phobius"/>
    </source>
</evidence>
<protein>
    <submittedName>
        <fullName evidence="8">PLDc_N domain-containing protein</fullName>
    </submittedName>
</protein>
<organism evidence="8 9">
    <name type="scientific">Dyadobacter flavalbus</name>
    <dbReference type="NCBI Taxonomy" id="2579942"/>
    <lineage>
        <taxon>Bacteria</taxon>
        <taxon>Pseudomonadati</taxon>
        <taxon>Bacteroidota</taxon>
        <taxon>Cytophagia</taxon>
        <taxon>Cytophagales</taxon>
        <taxon>Spirosomataceae</taxon>
        <taxon>Dyadobacter</taxon>
    </lineage>
</organism>
<dbReference type="OrthoDB" id="826720at2"/>
<keyword evidence="9" id="KW-1185">Reference proteome</keyword>
<dbReference type="GO" id="GO:0005886">
    <property type="term" value="C:plasma membrane"/>
    <property type="evidence" value="ECO:0007669"/>
    <property type="project" value="UniProtKB-SubCell"/>
</dbReference>
<feature type="transmembrane region" description="Helical" evidence="6">
    <location>
        <begin position="71"/>
        <end position="91"/>
    </location>
</feature>
<feature type="transmembrane region" description="Helical" evidence="6">
    <location>
        <begin position="39"/>
        <end position="59"/>
    </location>
</feature>
<evidence type="ECO:0000259" key="7">
    <source>
        <dbReference type="Pfam" id="PF13396"/>
    </source>
</evidence>
<evidence type="ECO:0000313" key="9">
    <source>
        <dbReference type="Proteomes" id="UP000323994"/>
    </source>
</evidence>
<keyword evidence="4 6" id="KW-1133">Transmembrane helix</keyword>
<dbReference type="Proteomes" id="UP000323994">
    <property type="component" value="Unassembled WGS sequence"/>
</dbReference>
<gene>
    <name evidence="8" type="ORF">FEM33_19100</name>
</gene>
<proteinExistence type="predicted"/>
<evidence type="ECO:0000256" key="1">
    <source>
        <dbReference type="ARBA" id="ARBA00004651"/>
    </source>
</evidence>
<evidence type="ECO:0000256" key="5">
    <source>
        <dbReference type="ARBA" id="ARBA00023136"/>
    </source>
</evidence>
<evidence type="ECO:0000256" key="3">
    <source>
        <dbReference type="ARBA" id="ARBA00022692"/>
    </source>
</evidence>
<dbReference type="EMBL" id="VBSN01000058">
    <property type="protein sequence ID" value="KAA6437912.1"/>
    <property type="molecule type" value="Genomic_DNA"/>
</dbReference>
<dbReference type="AlphaFoldDB" id="A0A5M8QUU8"/>
<evidence type="ECO:0000256" key="4">
    <source>
        <dbReference type="ARBA" id="ARBA00022989"/>
    </source>
</evidence>
<dbReference type="InterPro" id="IPR027379">
    <property type="entry name" value="CLS_N"/>
</dbReference>
<feature type="transmembrane region" description="Helical" evidence="6">
    <location>
        <begin position="12"/>
        <end position="33"/>
    </location>
</feature>
<comment type="caution">
    <text evidence="8">The sequence shown here is derived from an EMBL/GenBank/DDBJ whole genome shotgun (WGS) entry which is preliminary data.</text>
</comment>
<evidence type="ECO:0000313" key="8">
    <source>
        <dbReference type="EMBL" id="KAA6437912.1"/>
    </source>
</evidence>
<name>A0A5M8QUU8_9BACT</name>
<comment type="subcellular location">
    <subcellularLocation>
        <location evidence="1">Cell membrane</location>
        <topology evidence="1">Multi-pass membrane protein</topology>
    </subcellularLocation>
</comment>
<keyword evidence="5 6" id="KW-0472">Membrane</keyword>
<reference evidence="8 9" key="1">
    <citation type="submission" date="2019-05" db="EMBL/GenBank/DDBJ databases">
        <authorList>
            <person name="Qu J.-H."/>
        </authorList>
    </citation>
    <scope>NUCLEOTIDE SEQUENCE [LARGE SCALE GENOMIC DNA]</scope>
    <source>
        <strain evidence="8 9">NS28</strain>
    </source>
</reference>
<keyword evidence="2" id="KW-1003">Cell membrane</keyword>
<keyword evidence="3 6" id="KW-0812">Transmembrane</keyword>
<feature type="domain" description="Cardiolipin synthase N-terminal" evidence="7">
    <location>
        <begin position="52"/>
        <end position="93"/>
    </location>
</feature>